<feature type="compositionally biased region" description="Acidic residues" evidence="1">
    <location>
        <begin position="158"/>
        <end position="168"/>
    </location>
</feature>
<dbReference type="AlphaFoldDB" id="A0A914L5Y3"/>
<proteinExistence type="predicted"/>
<keyword evidence="2" id="KW-1185">Reference proteome</keyword>
<evidence type="ECO:0000313" key="2">
    <source>
        <dbReference type="Proteomes" id="UP000887563"/>
    </source>
</evidence>
<name>A0A914L5Y3_MELIC</name>
<dbReference type="WBParaSite" id="Minc3s00293g09570">
    <property type="protein sequence ID" value="Minc3s00293g09570"/>
    <property type="gene ID" value="Minc3s00293g09570"/>
</dbReference>
<feature type="compositionally biased region" description="Basic and acidic residues" evidence="1">
    <location>
        <begin position="147"/>
        <end position="157"/>
    </location>
</feature>
<evidence type="ECO:0000313" key="3">
    <source>
        <dbReference type="WBParaSite" id="Minc3s00293g09570"/>
    </source>
</evidence>
<dbReference type="Proteomes" id="UP000887563">
    <property type="component" value="Unplaced"/>
</dbReference>
<feature type="region of interest" description="Disordered" evidence="1">
    <location>
        <begin position="294"/>
        <end position="317"/>
    </location>
</feature>
<accession>A0A914L5Y3</accession>
<reference evidence="3" key="1">
    <citation type="submission" date="2022-11" db="UniProtKB">
        <authorList>
            <consortium name="WormBaseParasite"/>
        </authorList>
    </citation>
    <scope>IDENTIFICATION</scope>
</reference>
<sequence length="338" mass="38293">MVKKKLEQRLLLIKLINTYVKNHQKAYAEWKSTNAVLNNISNSTEQAYAAMENLPKGFFLPCKNNEAQQRIAHTEAKKKADNLIRKKTWPPIEIFSTAAVQLLYPNSNASGIGKTFRKNFLQSKSLQIKTLSERARQGLCSDEDFDKTESAADKENGSDDDSDEENEGEAVAKKEKKRRQEAKCDMALLDPTGFAQEQLKKISGIYKDEKNVNKFKHVGTEVLKIVEEIINNYDSFIMNAIIPAKKNKTERDELTADIMREYKKIQAKGANASTSEQSNEILQQLNSIKELLNSMQQSSDSDPAVEPFNEADDTNYNENGEVFVKEEVDMEPSEHDAN</sequence>
<evidence type="ECO:0000256" key="1">
    <source>
        <dbReference type="SAM" id="MobiDB-lite"/>
    </source>
</evidence>
<feature type="region of interest" description="Disordered" evidence="1">
    <location>
        <begin position="139"/>
        <end position="178"/>
    </location>
</feature>
<organism evidence="2 3">
    <name type="scientific">Meloidogyne incognita</name>
    <name type="common">Southern root-knot nematode worm</name>
    <name type="synonym">Oxyuris incognita</name>
    <dbReference type="NCBI Taxonomy" id="6306"/>
    <lineage>
        <taxon>Eukaryota</taxon>
        <taxon>Metazoa</taxon>
        <taxon>Ecdysozoa</taxon>
        <taxon>Nematoda</taxon>
        <taxon>Chromadorea</taxon>
        <taxon>Rhabditida</taxon>
        <taxon>Tylenchina</taxon>
        <taxon>Tylenchomorpha</taxon>
        <taxon>Tylenchoidea</taxon>
        <taxon>Meloidogynidae</taxon>
        <taxon>Meloidogyninae</taxon>
        <taxon>Meloidogyne</taxon>
        <taxon>Meloidogyne incognita group</taxon>
    </lineage>
</organism>
<protein>
    <submittedName>
        <fullName evidence="3">Uncharacterized protein</fullName>
    </submittedName>
</protein>